<dbReference type="Gramene" id="KJB31150">
    <property type="protein sequence ID" value="KJB31150"/>
    <property type="gene ID" value="B456_005G179000"/>
</dbReference>
<dbReference type="GO" id="GO:0061733">
    <property type="term" value="F:protein-lysine-acetyltransferase activity"/>
    <property type="evidence" value="ECO:0007669"/>
    <property type="project" value="TreeGrafter"/>
</dbReference>
<dbReference type="GO" id="GO:0007064">
    <property type="term" value="P:mitotic sister chromatid cohesion"/>
    <property type="evidence" value="ECO:0007669"/>
    <property type="project" value="TreeGrafter"/>
</dbReference>
<accession>A0A0D2RH53</accession>
<organism evidence="3 4">
    <name type="scientific">Gossypium raimondii</name>
    <name type="common">Peruvian cotton</name>
    <name type="synonym">Gossypium klotzschianum subsp. raimondii</name>
    <dbReference type="NCBI Taxonomy" id="29730"/>
    <lineage>
        <taxon>Eukaryota</taxon>
        <taxon>Viridiplantae</taxon>
        <taxon>Streptophyta</taxon>
        <taxon>Embryophyta</taxon>
        <taxon>Tracheophyta</taxon>
        <taxon>Spermatophyta</taxon>
        <taxon>Magnoliopsida</taxon>
        <taxon>eudicotyledons</taxon>
        <taxon>Gunneridae</taxon>
        <taxon>Pentapetalae</taxon>
        <taxon>rosids</taxon>
        <taxon>malvids</taxon>
        <taxon>Malvales</taxon>
        <taxon>Malvaceae</taxon>
        <taxon>Malvoideae</taxon>
        <taxon>Gossypium</taxon>
    </lineage>
</organism>
<dbReference type="PANTHER" id="PTHR45884">
    <property type="entry name" value="N-ACETYLTRANSFERASE ECO"/>
    <property type="match status" value="1"/>
</dbReference>
<keyword evidence="4" id="KW-1185">Reference proteome</keyword>
<dbReference type="InterPro" id="IPR028005">
    <property type="entry name" value="AcTrfase_ESCO_Znf_dom"/>
</dbReference>
<dbReference type="Gramene" id="KJB31149">
    <property type="protein sequence ID" value="KJB31149"/>
    <property type="gene ID" value="B456_005G179000"/>
</dbReference>
<dbReference type="OMA" id="IMKFPEV"/>
<evidence type="ECO:0000313" key="3">
    <source>
        <dbReference type="EMBL" id="KJB31149.1"/>
    </source>
</evidence>
<sequence length="147" mass="16678">MGWDHPDISLEEMMKLIEGNDKKEESGNDKFDKPISETRVSREECGSNGRNLNKKRSYAQFHLELGQSDFLFHACSICGVKCSPGDEADERNHSIFHKNFSLGVQFKALADRESIQARSELFAYNILPLDHGGIQQAIMKFPEVRST</sequence>
<reference evidence="3 4" key="1">
    <citation type="journal article" date="2012" name="Nature">
        <title>Repeated polyploidization of Gossypium genomes and the evolution of spinnable cotton fibres.</title>
        <authorList>
            <person name="Paterson A.H."/>
            <person name="Wendel J.F."/>
            <person name="Gundlach H."/>
            <person name="Guo H."/>
            <person name="Jenkins J."/>
            <person name="Jin D."/>
            <person name="Llewellyn D."/>
            <person name="Showmaker K.C."/>
            <person name="Shu S."/>
            <person name="Udall J."/>
            <person name="Yoo M.J."/>
            <person name="Byers R."/>
            <person name="Chen W."/>
            <person name="Doron-Faigenboim A."/>
            <person name="Duke M.V."/>
            <person name="Gong L."/>
            <person name="Grimwood J."/>
            <person name="Grover C."/>
            <person name="Grupp K."/>
            <person name="Hu G."/>
            <person name="Lee T.H."/>
            <person name="Li J."/>
            <person name="Lin L."/>
            <person name="Liu T."/>
            <person name="Marler B.S."/>
            <person name="Page J.T."/>
            <person name="Roberts A.W."/>
            <person name="Romanel E."/>
            <person name="Sanders W.S."/>
            <person name="Szadkowski E."/>
            <person name="Tan X."/>
            <person name="Tang H."/>
            <person name="Xu C."/>
            <person name="Wang J."/>
            <person name="Wang Z."/>
            <person name="Zhang D."/>
            <person name="Zhang L."/>
            <person name="Ashrafi H."/>
            <person name="Bedon F."/>
            <person name="Bowers J.E."/>
            <person name="Brubaker C.L."/>
            <person name="Chee P.W."/>
            <person name="Das S."/>
            <person name="Gingle A.R."/>
            <person name="Haigler C.H."/>
            <person name="Harker D."/>
            <person name="Hoffmann L.V."/>
            <person name="Hovav R."/>
            <person name="Jones D.C."/>
            <person name="Lemke C."/>
            <person name="Mansoor S."/>
            <person name="ur Rahman M."/>
            <person name="Rainville L.N."/>
            <person name="Rambani A."/>
            <person name="Reddy U.K."/>
            <person name="Rong J.K."/>
            <person name="Saranga Y."/>
            <person name="Scheffler B.E."/>
            <person name="Scheffler J.A."/>
            <person name="Stelly D.M."/>
            <person name="Triplett B.A."/>
            <person name="Van Deynze A."/>
            <person name="Vaslin M.F."/>
            <person name="Waghmare V.N."/>
            <person name="Walford S.A."/>
            <person name="Wright R.J."/>
            <person name="Zaki E.A."/>
            <person name="Zhang T."/>
            <person name="Dennis E.S."/>
            <person name="Mayer K.F."/>
            <person name="Peterson D.G."/>
            <person name="Rokhsar D.S."/>
            <person name="Wang X."/>
            <person name="Schmutz J."/>
        </authorList>
    </citation>
    <scope>NUCLEOTIDE SEQUENCE [LARGE SCALE GENOMIC DNA]</scope>
</reference>
<gene>
    <name evidence="3" type="ORF">B456_005G179000</name>
</gene>
<dbReference type="GO" id="GO:0000785">
    <property type="term" value="C:chromatin"/>
    <property type="evidence" value="ECO:0007669"/>
    <property type="project" value="TreeGrafter"/>
</dbReference>
<dbReference type="AlphaFoldDB" id="A0A0D2RH53"/>
<feature type="compositionally biased region" description="Basic and acidic residues" evidence="1">
    <location>
        <begin position="17"/>
        <end position="45"/>
    </location>
</feature>
<dbReference type="EMBL" id="CM001744">
    <property type="protein sequence ID" value="KJB31150.1"/>
    <property type="molecule type" value="Genomic_DNA"/>
</dbReference>
<dbReference type="STRING" id="29730.A0A0D2RH53"/>
<protein>
    <recommendedName>
        <fullName evidence="2">N-acetyltransferase ESCO zinc-finger domain-containing protein</fullName>
    </recommendedName>
</protein>
<evidence type="ECO:0000256" key="1">
    <source>
        <dbReference type="SAM" id="MobiDB-lite"/>
    </source>
</evidence>
<feature type="region of interest" description="Disordered" evidence="1">
    <location>
        <begin position="17"/>
        <end position="48"/>
    </location>
</feature>
<name>A0A0D2RH53_GOSRA</name>
<dbReference type="GO" id="GO:0005634">
    <property type="term" value="C:nucleus"/>
    <property type="evidence" value="ECO:0007669"/>
    <property type="project" value="TreeGrafter"/>
</dbReference>
<evidence type="ECO:0000259" key="2">
    <source>
        <dbReference type="Pfam" id="PF13878"/>
    </source>
</evidence>
<dbReference type="EMBL" id="CM001744">
    <property type="protein sequence ID" value="KJB31149.1"/>
    <property type="molecule type" value="Genomic_DNA"/>
</dbReference>
<dbReference type="eggNOG" id="KOG3014">
    <property type="taxonomic scope" value="Eukaryota"/>
</dbReference>
<dbReference type="Proteomes" id="UP000032304">
    <property type="component" value="Chromosome 5"/>
</dbReference>
<proteinExistence type="predicted"/>
<dbReference type="PANTHER" id="PTHR45884:SF2">
    <property type="entry name" value="N-ACETYLTRANSFERASE ECO"/>
    <property type="match status" value="1"/>
</dbReference>
<evidence type="ECO:0000313" key="4">
    <source>
        <dbReference type="Proteomes" id="UP000032304"/>
    </source>
</evidence>
<dbReference type="Pfam" id="PF13878">
    <property type="entry name" value="zf-C2H2_3"/>
    <property type="match status" value="1"/>
</dbReference>
<feature type="domain" description="N-acetyltransferase ESCO zinc-finger" evidence="2">
    <location>
        <begin position="60"/>
        <end position="99"/>
    </location>
</feature>